<keyword evidence="3" id="KW-1185">Reference proteome</keyword>
<sequence length="323" mass="35952">MVRHYPTCIASDDKYLYAAVLDKFVGDGNFLVLRSQAYPSDFSSTKWEQLAQSTIEYVGQRPLVNSCTATNGAFMVLFEGTKNGVPLIRWVYHDSNNTEKNEKRSVHTGSFHCESETSKCDGRILGVPESSPAKFNFFYRQEPSNEFKIASFEPMTGTFGFPNATLETMIGIDTPIWSDYLVDYLNPWELGVAKIELLDSNTKNSTPFPLRIGQPNPVQNVIYSISEAPIRLVTALHEGNLVQFVPVPAANGAHPTWAISYVENSAVYGFHLSGPKAGSLFSDSKTYLSTSDASSTWSICFTIVLNGAALYGLVRLIRQRRRR</sequence>
<dbReference type="Proteomes" id="UP000807716">
    <property type="component" value="Unassembled WGS sequence"/>
</dbReference>
<name>A0A9P6QGY8_9FUNG</name>
<dbReference type="EMBL" id="JAAAJB010000047">
    <property type="protein sequence ID" value="KAG0268564.1"/>
    <property type="molecule type" value="Genomic_DNA"/>
</dbReference>
<proteinExistence type="predicted"/>
<evidence type="ECO:0000313" key="3">
    <source>
        <dbReference type="Proteomes" id="UP000807716"/>
    </source>
</evidence>
<keyword evidence="1" id="KW-0472">Membrane</keyword>
<dbReference type="AlphaFoldDB" id="A0A9P6QGY8"/>
<evidence type="ECO:0000256" key="1">
    <source>
        <dbReference type="SAM" id="Phobius"/>
    </source>
</evidence>
<keyword evidence="1" id="KW-0812">Transmembrane</keyword>
<gene>
    <name evidence="2" type="ORF">DFQ27_006343</name>
</gene>
<accession>A0A9P6QGY8</accession>
<organism evidence="2 3">
    <name type="scientific">Actinomortierella ambigua</name>
    <dbReference type="NCBI Taxonomy" id="1343610"/>
    <lineage>
        <taxon>Eukaryota</taxon>
        <taxon>Fungi</taxon>
        <taxon>Fungi incertae sedis</taxon>
        <taxon>Mucoromycota</taxon>
        <taxon>Mortierellomycotina</taxon>
        <taxon>Mortierellomycetes</taxon>
        <taxon>Mortierellales</taxon>
        <taxon>Mortierellaceae</taxon>
        <taxon>Actinomortierella</taxon>
    </lineage>
</organism>
<protein>
    <submittedName>
        <fullName evidence="2">Uncharacterized protein</fullName>
    </submittedName>
</protein>
<feature type="transmembrane region" description="Helical" evidence="1">
    <location>
        <begin position="295"/>
        <end position="314"/>
    </location>
</feature>
<comment type="caution">
    <text evidence="2">The sequence shown here is derived from an EMBL/GenBank/DDBJ whole genome shotgun (WGS) entry which is preliminary data.</text>
</comment>
<reference evidence="2" key="1">
    <citation type="journal article" date="2020" name="Fungal Divers.">
        <title>Resolving the Mortierellaceae phylogeny through synthesis of multi-gene phylogenetics and phylogenomics.</title>
        <authorList>
            <person name="Vandepol N."/>
            <person name="Liber J."/>
            <person name="Desiro A."/>
            <person name="Na H."/>
            <person name="Kennedy M."/>
            <person name="Barry K."/>
            <person name="Grigoriev I.V."/>
            <person name="Miller A.N."/>
            <person name="O'Donnell K."/>
            <person name="Stajich J.E."/>
            <person name="Bonito G."/>
        </authorList>
    </citation>
    <scope>NUCLEOTIDE SEQUENCE</scope>
    <source>
        <strain evidence="2">BC1065</strain>
    </source>
</reference>
<keyword evidence="1" id="KW-1133">Transmembrane helix</keyword>
<evidence type="ECO:0000313" key="2">
    <source>
        <dbReference type="EMBL" id="KAG0268564.1"/>
    </source>
</evidence>